<dbReference type="RefSeq" id="WP_298993428.1">
    <property type="nucleotide sequence ID" value="NZ_JBHSCY010000002.1"/>
</dbReference>
<evidence type="ECO:0000313" key="4">
    <source>
        <dbReference type="Proteomes" id="UP001595826"/>
    </source>
</evidence>
<sequence>MRTDHQEQKYIRVRKKIEKISKFYKHLSVYLAVNTFLSAIFIIGDIEAGDTFNEAFFNLGNYKIWFWWGIGIVFQAIGTFGLPMIFSKDWEDRKLQEYLKEEEKTRF</sequence>
<evidence type="ECO:0000259" key="2">
    <source>
        <dbReference type="Pfam" id="PF13239"/>
    </source>
</evidence>
<name>A0ABV8RCM1_9FLAO</name>
<keyword evidence="1" id="KW-0472">Membrane</keyword>
<dbReference type="Proteomes" id="UP001595826">
    <property type="component" value="Unassembled WGS sequence"/>
</dbReference>
<feature type="transmembrane region" description="Helical" evidence="1">
    <location>
        <begin position="64"/>
        <end position="86"/>
    </location>
</feature>
<dbReference type="Pfam" id="PF13239">
    <property type="entry name" value="2TM"/>
    <property type="match status" value="1"/>
</dbReference>
<evidence type="ECO:0000313" key="3">
    <source>
        <dbReference type="EMBL" id="MFC4269173.1"/>
    </source>
</evidence>
<gene>
    <name evidence="3" type="ORF">ACFOWD_09675</name>
</gene>
<accession>A0ABV8RCM1</accession>
<feature type="domain" description="2TM" evidence="2">
    <location>
        <begin position="12"/>
        <end position="99"/>
    </location>
</feature>
<dbReference type="EMBL" id="JBHSCY010000002">
    <property type="protein sequence ID" value="MFC4269173.1"/>
    <property type="molecule type" value="Genomic_DNA"/>
</dbReference>
<dbReference type="InterPro" id="IPR025698">
    <property type="entry name" value="2TM_dom"/>
</dbReference>
<keyword evidence="4" id="KW-1185">Reference proteome</keyword>
<proteinExistence type="predicted"/>
<comment type="caution">
    <text evidence="3">The sequence shown here is derived from an EMBL/GenBank/DDBJ whole genome shotgun (WGS) entry which is preliminary data.</text>
</comment>
<protein>
    <submittedName>
        <fullName evidence="3">2TM domain-containing protein</fullName>
    </submittedName>
</protein>
<feature type="transmembrane region" description="Helical" evidence="1">
    <location>
        <begin position="23"/>
        <end position="44"/>
    </location>
</feature>
<keyword evidence="1" id="KW-1133">Transmembrane helix</keyword>
<evidence type="ECO:0000256" key="1">
    <source>
        <dbReference type="SAM" id="Phobius"/>
    </source>
</evidence>
<keyword evidence="1" id="KW-0812">Transmembrane</keyword>
<reference evidence="4" key="1">
    <citation type="journal article" date="2019" name="Int. J. Syst. Evol. Microbiol.">
        <title>The Global Catalogue of Microorganisms (GCM) 10K type strain sequencing project: providing services to taxonomists for standard genome sequencing and annotation.</title>
        <authorList>
            <consortium name="The Broad Institute Genomics Platform"/>
            <consortium name="The Broad Institute Genome Sequencing Center for Infectious Disease"/>
            <person name="Wu L."/>
            <person name="Ma J."/>
        </authorList>
    </citation>
    <scope>NUCLEOTIDE SEQUENCE [LARGE SCALE GENOMIC DNA]</scope>
    <source>
        <strain evidence="4">CECT 8655</strain>
    </source>
</reference>
<organism evidence="3 4">
    <name type="scientific">Polaribacter marinivivus</name>
    <dbReference type="NCBI Taxonomy" id="1524260"/>
    <lineage>
        <taxon>Bacteria</taxon>
        <taxon>Pseudomonadati</taxon>
        <taxon>Bacteroidota</taxon>
        <taxon>Flavobacteriia</taxon>
        <taxon>Flavobacteriales</taxon>
        <taxon>Flavobacteriaceae</taxon>
    </lineage>
</organism>